<feature type="domain" description="SCP" evidence="2">
    <location>
        <begin position="48"/>
        <end position="155"/>
    </location>
</feature>
<dbReference type="InterPro" id="IPR035940">
    <property type="entry name" value="CAP_sf"/>
</dbReference>
<dbReference type="PANTHER" id="PTHR31157">
    <property type="entry name" value="SCP DOMAIN-CONTAINING PROTEIN"/>
    <property type="match status" value="1"/>
</dbReference>
<name>A0A916UBA3_9HYPH</name>
<evidence type="ECO:0000313" key="3">
    <source>
        <dbReference type="EMBL" id="GGC64736.1"/>
    </source>
</evidence>
<comment type="caution">
    <text evidence="3">The sequence shown here is derived from an EMBL/GenBank/DDBJ whole genome shotgun (WGS) entry which is preliminary data.</text>
</comment>
<gene>
    <name evidence="3" type="ORF">GCM10010994_24130</name>
</gene>
<feature type="signal peptide" evidence="1">
    <location>
        <begin position="1"/>
        <end position="25"/>
    </location>
</feature>
<dbReference type="PANTHER" id="PTHR31157:SF1">
    <property type="entry name" value="SCP DOMAIN-CONTAINING PROTEIN"/>
    <property type="match status" value="1"/>
</dbReference>
<feature type="chain" id="PRO_5037455895" description="SCP domain-containing protein" evidence="1">
    <location>
        <begin position="26"/>
        <end position="160"/>
    </location>
</feature>
<reference evidence="3" key="2">
    <citation type="submission" date="2020-09" db="EMBL/GenBank/DDBJ databases">
        <authorList>
            <person name="Sun Q."/>
            <person name="Zhou Y."/>
        </authorList>
    </citation>
    <scope>NUCLEOTIDE SEQUENCE</scope>
    <source>
        <strain evidence="3">CGMCC 1.12919</strain>
    </source>
</reference>
<evidence type="ECO:0000256" key="1">
    <source>
        <dbReference type="SAM" id="SignalP"/>
    </source>
</evidence>
<dbReference type="AlphaFoldDB" id="A0A916UBA3"/>
<organism evidence="3 4">
    <name type="scientific">Chelatococcus reniformis</name>
    <dbReference type="NCBI Taxonomy" id="1494448"/>
    <lineage>
        <taxon>Bacteria</taxon>
        <taxon>Pseudomonadati</taxon>
        <taxon>Pseudomonadota</taxon>
        <taxon>Alphaproteobacteria</taxon>
        <taxon>Hyphomicrobiales</taxon>
        <taxon>Chelatococcaceae</taxon>
        <taxon>Chelatococcus</taxon>
    </lineage>
</organism>
<accession>A0A916UBA3</accession>
<keyword evidence="4" id="KW-1185">Reference proteome</keyword>
<dbReference type="Proteomes" id="UP000637002">
    <property type="component" value="Unassembled WGS sequence"/>
</dbReference>
<evidence type="ECO:0000313" key="4">
    <source>
        <dbReference type="Proteomes" id="UP000637002"/>
    </source>
</evidence>
<dbReference type="Pfam" id="PF00188">
    <property type="entry name" value="CAP"/>
    <property type="match status" value="1"/>
</dbReference>
<evidence type="ECO:0000259" key="2">
    <source>
        <dbReference type="Pfam" id="PF00188"/>
    </source>
</evidence>
<sequence>MPRHARPRLLAVLLLSMGLTHCALDAGRRVPPEQITVSTADAAEAATLISRYRTTRGLNAVISDADLNRAAAEQVRAVAERGKLSHGDFSGRMAAYAIAGSAAENLSAGSDTVSGAVVRWQRSPRHNDNLLMKEARRVGLAKASTPGQGYGTYWALVLAQ</sequence>
<keyword evidence="1" id="KW-0732">Signal</keyword>
<reference evidence="3" key="1">
    <citation type="journal article" date="2014" name="Int. J. Syst. Evol. Microbiol.">
        <title>Complete genome sequence of Corynebacterium casei LMG S-19264T (=DSM 44701T), isolated from a smear-ripened cheese.</title>
        <authorList>
            <consortium name="US DOE Joint Genome Institute (JGI-PGF)"/>
            <person name="Walter F."/>
            <person name="Albersmeier A."/>
            <person name="Kalinowski J."/>
            <person name="Ruckert C."/>
        </authorList>
    </citation>
    <scope>NUCLEOTIDE SEQUENCE</scope>
    <source>
        <strain evidence="3">CGMCC 1.12919</strain>
    </source>
</reference>
<proteinExistence type="predicted"/>
<dbReference type="Gene3D" id="3.40.33.10">
    <property type="entry name" value="CAP"/>
    <property type="match status" value="1"/>
</dbReference>
<dbReference type="InterPro" id="IPR014044">
    <property type="entry name" value="CAP_dom"/>
</dbReference>
<dbReference type="SUPFAM" id="SSF55797">
    <property type="entry name" value="PR-1-like"/>
    <property type="match status" value="1"/>
</dbReference>
<protein>
    <recommendedName>
        <fullName evidence="2">SCP domain-containing protein</fullName>
    </recommendedName>
</protein>
<dbReference type="EMBL" id="BMGG01000004">
    <property type="protein sequence ID" value="GGC64736.1"/>
    <property type="molecule type" value="Genomic_DNA"/>
</dbReference>
<dbReference type="CDD" id="cd05379">
    <property type="entry name" value="CAP_bacterial"/>
    <property type="match status" value="1"/>
</dbReference>